<dbReference type="PROSITE" id="PS52040">
    <property type="entry name" value="TOPO_IIA"/>
    <property type="match status" value="1"/>
</dbReference>
<organism evidence="12 13">
    <name type="scientific">Candidatus Desantisbacteria bacterium CG_4_8_14_3_um_filter_40_12</name>
    <dbReference type="NCBI Taxonomy" id="1974545"/>
    <lineage>
        <taxon>Bacteria</taxon>
        <taxon>Candidatus Desantisiibacteriota</taxon>
    </lineage>
</organism>
<evidence type="ECO:0000256" key="9">
    <source>
        <dbReference type="HAMAP-Rule" id="MF_01897"/>
    </source>
</evidence>
<evidence type="ECO:0000256" key="4">
    <source>
        <dbReference type="ARBA" id="ARBA00022840"/>
    </source>
</evidence>
<evidence type="ECO:0000256" key="6">
    <source>
        <dbReference type="ARBA" id="ARBA00023125"/>
    </source>
</evidence>
<dbReference type="InterPro" id="IPR005743">
    <property type="entry name" value="GyrA"/>
</dbReference>
<keyword evidence="9" id="KW-0963">Cytoplasm</keyword>
<dbReference type="FunFam" id="1.10.268.10:FF:000001">
    <property type="entry name" value="DNA gyrase subunit A"/>
    <property type="match status" value="1"/>
</dbReference>
<dbReference type="GO" id="GO:0009330">
    <property type="term" value="C:DNA topoisomerase type II (double strand cut, ATP-hydrolyzing) complex"/>
    <property type="evidence" value="ECO:0007669"/>
    <property type="project" value="TreeGrafter"/>
</dbReference>
<feature type="active site" description="O-(5'-phospho-DNA)-tyrosine intermediate" evidence="9 10">
    <location>
        <position position="127"/>
    </location>
</feature>
<dbReference type="SUPFAM" id="SSF56719">
    <property type="entry name" value="Type II DNA topoisomerase"/>
    <property type="match status" value="1"/>
</dbReference>
<dbReference type="Gene3D" id="1.10.268.10">
    <property type="entry name" value="Topoisomerase, domain 3"/>
    <property type="match status" value="1"/>
</dbReference>
<dbReference type="FunFam" id="3.90.199.10:FF:000001">
    <property type="entry name" value="DNA gyrase subunit A"/>
    <property type="match status" value="1"/>
</dbReference>
<evidence type="ECO:0000256" key="10">
    <source>
        <dbReference type="PROSITE-ProRule" id="PRU01384"/>
    </source>
</evidence>
<reference evidence="13" key="1">
    <citation type="submission" date="2017-09" db="EMBL/GenBank/DDBJ databases">
        <title>Depth-based differentiation of microbial function through sediment-hosted aquifers and enrichment of novel symbionts in the deep terrestrial subsurface.</title>
        <authorList>
            <person name="Probst A.J."/>
            <person name="Ladd B."/>
            <person name="Jarett J.K."/>
            <person name="Geller-Mcgrath D.E."/>
            <person name="Sieber C.M.K."/>
            <person name="Emerson J.B."/>
            <person name="Anantharaman K."/>
            <person name="Thomas B.C."/>
            <person name="Malmstrom R."/>
            <person name="Stieglmeier M."/>
            <person name="Klingl A."/>
            <person name="Woyke T."/>
            <person name="Ryan C.M."/>
            <person name="Banfield J.F."/>
        </authorList>
    </citation>
    <scope>NUCLEOTIDE SEQUENCE [LARGE SCALE GENOMIC DNA]</scope>
</reference>
<evidence type="ECO:0000256" key="1">
    <source>
        <dbReference type="ARBA" id="ARBA00000185"/>
    </source>
</evidence>
<evidence type="ECO:0000259" key="11">
    <source>
        <dbReference type="PROSITE" id="PS52040"/>
    </source>
</evidence>
<dbReference type="EC" id="5.6.2.2" evidence="9"/>
<proteinExistence type="inferred from homology"/>
<keyword evidence="7 9" id="KW-0413">Isomerase</keyword>
<dbReference type="Proteomes" id="UP000229297">
    <property type="component" value="Unassembled WGS sequence"/>
</dbReference>
<dbReference type="Gene3D" id="3.30.1360.40">
    <property type="match status" value="1"/>
</dbReference>
<dbReference type="Gene3D" id="2.120.10.90">
    <property type="entry name" value="DNA gyrase/topoisomerase IV, subunit A, C-terminal"/>
    <property type="match status" value="1"/>
</dbReference>
<dbReference type="FunFam" id="2.120.10.90:FF:000005">
    <property type="entry name" value="DNA topoisomerase 4 subunit A"/>
    <property type="match status" value="1"/>
</dbReference>
<dbReference type="CDD" id="cd00187">
    <property type="entry name" value="TOP4c"/>
    <property type="match status" value="1"/>
</dbReference>
<dbReference type="GO" id="GO:0005524">
    <property type="term" value="F:ATP binding"/>
    <property type="evidence" value="ECO:0007669"/>
    <property type="project" value="UniProtKB-UniRule"/>
</dbReference>
<comment type="caution">
    <text evidence="9">Lacks conserved residue(s) required for the propagation of feature annotation.</text>
</comment>
<comment type="catalytic activity">
    <reaction evidence="1 9 10">
        <text>ATP-dependent breakage, passage and rejoining of double-stranded DNA.</text>
        <dbReference type="EC" id="5.6.2.2"/>
    </reaction>
</comment>
<protein>
    <recommendedName>
        <fullName evidence="9">DNA gyrase subunit A</fullName>
        <ecNumber evidence="9">5.6.2.2</ecNumber>
    </recommendedName>
</protein>
<comment type="function">
    <text evidence="9">A type II topoisomerase that negatively supercoils closed circular double-stranded (ds) DNA in an ATP-dependent manner to modulate DNA topology and maintain chromosomes in an underwound state. Negative supercoiling favors strand separation, and DNA replication, transcription, recombination and repair, all of which involve strand separation. Also able to catalyze the interconversion of other topological isomers of dsDNA rings, including catenanes and knotted rings. Type II topoisomerases break and join 2 DNA strands simultaneously in an ATP-dependent manner.</text>
</comment>
<comment type="similarity">
    <text evidence="2 9">Belongs to the type II topoisomerase GyrA/ParC subunit family.</text>
</comment>
<keyword evidence="6 9" id="KW-0238">DNA-binding</keyword>
<evidence type="ECO:0000256" key="5">
    <source>
        <dbReference type="ARBA" id="ARBA00023029"/>
    </source>
</evidence>
<evidence type="ECO:0000256" key="8">
    <source>
        <dbReference type="ARBA" id="ARBA00063644"/>
    </source>
</evidence>
<dbReference type="HAMAP" id="MF_01897">
    <property type="entry name" value="GyrA"/>
    <property type="match status" value="1"/>
</dbReference>
<name>A0A2M7JC27_9BACT</name>
<accession>A0A2M7JC27</accession>
<dbReference type="Pfam" id="PF03989">
    <property type="entry name" value="DNA_gyraseA_C"/>
    <property type="match status" value="6"/>
</dbReference>
<comment type="subunit">
    <text evidence="8">Heterotetramer composed of ParC and ParE.</text>
</comment>
<feature type="domain" description="Topo IIA-type catalytic" evidence="11">
    <location>
        <begin position="39"/>
        <end position="504"/>
    </location>
</feature>
<dbReference type="NCBIfam" id="TIGR01063">
    <property type="entry name" value="gyrA"/>
    <property type="match status" value="1"/>
</dbReference>
<comment type="subunit">
    <text evidence="9">Heterotetramer, composed of two GyrA and two GyrB chains. In the heterotetramer, GyrA contains the active site tyrosine that forms a transient covalent intermediate with DNA, while GyrB binds cofactors and catalyzes ATP hydrolysis.</text>
</comment>
<dbReference type="InterPro" id="IPR002205">
    <property type="entry name" value="Topo_IIA_dom_A"/>
</dbReference>
<evidence type="ECO:0000256" key="3">
    <source>
        <dbReference type="ARBA" id="ARBA00022741"/>
    </source>
</evidence>
<dbReference type="NCBIfam" id="NF004043">
    <property type="entry name" value="PRK05560.1"/>
    <property type="match status" value="1"/>
</dbReference>
<evidence type="ECO:0000256" key="7">
    <source>
        <dbReference type="ARBA" id="ARBA00023235"/>
    </source>
</evidence>
<keyword evidence="5 9" id="KW-0799">Topoisomerase</keyword>
<gene>
    <name evidence="9" type="primary">gyrA</name>
    <name evidence="12" type="ORF">COZ71_05990</name>
</gene>
<comment type="subcellular location">
    <subcellularLocation>
        <location evidence="9">Cytoplasm</location>
    </subcellularLocation>
</comment>
<dbReference type="InterPro" id="IPR035516">
    <property type="entry name" value="Gyrase/topoIV_suA_C"/>
</dbReference>
<dbReference type="GO" id="GO:0034335">
    <property type="term" value="F:DNA negative supercoiling activity"/>
    <property type="evidence" value="ECO:0007669"/>
    <property type="project" value="UniProtKB-ARBA"/>
</dbReference>
<dbReference type="SMART" id="SM00434">
    <property type="entry name" value="TOP4c"/>
    <property type="match status" value="1"/>
</dbReference>
<dbReference type="FunFam" id="3.30.1360.40:FF:000002">
    <property type="entry name" value="DNA gyrase subunit A"/>
    <property type="match status" value="1"/>
</dbReference>
<evidence type="ECO:0000256" key="2">
    <source>
        <dbReference type="ARBA" id="ARBA00008263"/>
    </source>
</evidence>
<dbReference type="InterPro" id="IPR013757">
    <property type="entry name" value="Topo_IIA_A_a_sf"/>
</dbReference>
<keyword evidence="3 9" id="KW-0547">Nucleotide-binding</keyword>
<dbReference type="GO" id="GO:0003677">
    <property type="term" value="F:DNA binding"/>
    <property type="evidence" value="ECO:0007669"/>
    <property type="project" value="UniProtKB-UniRule"/>
</dbReference>
<dbReference type="AlphaFoldDB" id="A0A2M7JC27"/>
<dbReference type="InterPro" id="IPR013758">
    <property type="entry name" value="Topo_IIA_A/C_ab"/>
</dbReference>
<dbReference type="Pfam" id="PF00521">
    <property type="entry name" value="DNA_topoisoIV"/>
    <property type="match status" value="1"/>
</dbReference>
<evidence type="ECO:0000313" key="12">
    <source>
        <dbReference type="EMBL" id="PIX16917.1"/>
    </source>
</evidence>
<keyword evidence="4 9" id="KW-0067">ATP-binding</keyword>
<dbReference type="SUPFAM" id="SSF101904">
    <property type="entry name" value="GyrA/ParC C-terminal domain-like"/>
    <property type="match status" value="1"/>
</dbReference>
<dbReference type="GO" id="GO:0005737">
    <property type="term" value="C:cytoplasm"/>
    <property type="evidence" value="ECO:0007669"/>
    <property type="project" value="UniProtKB-SubCell"/>
</dbReference>
<dbReference type="GO" id="GO:0006265">
    <property type="term" value="P:DNA topological change"/>
    <property type="evidence" value="ECO:0007669"/>
    <property type="project" value="UniProtKB-UniRule"/>
</dbReference>
<dbReference type="GO" id="GO:0006261">
    <property type="term" value="P:DNA-templated DNA replication"/>
    <property type="evidence" value="ECO:0007669"/>
    <property type="project" value="UniProtKB-UniRule"/>
</dbReference>
<dbReference type="PANTHER" id="PTHR43493">
    <property type="entry name" value="DNA GYRASE/TOPOISOMERASE SUBUNIT A"/>
    <property type="match status" value="1"/>
</dbReference>
<comment type="miscellaneous">
    <text evidence="9">Few gyrases are as efficient as E.coli at forming negative supercoils. Not all organisms have 2 type II topoisomerases; in organisms with a single type II topoisomerase this enzyme also has to decatenate newly replicated chromosomes.</text>
</comment>
<evidence type="ECO:0000313" key="13">
    <source>
        <dbReference type="Proteomes" id="UP000229297"/>
    </source>
</evidence>
<dbReference type="GO" id="GO:0005694">
    <property type="term" value="C:chromosome"/>
    <property type="evidence" value="ECO:0007669"/>
    <property type="project" value="InterPro"/>
</dbReference>
<dbReference type="NCBIfam" id="NF004044">
    <property type="entry name" value="PRK05561.1"/>
    <property type="match status" value="1"/>
</dbReference>
<dbReference type="EMBL" id="PFIC01000165">
    <property type="protein sequence ID" value="PIX16917.1"/>
    <property type="molecule type" value="Genomic_DNA"/>
</dbReference>
<dbReference type="InterPro" id="IPR013760">
    <property type="entry name" value="Topo_IIA-like_dom_sf"/>
</dbReference>
<sequence length="831" mass="93423">MSIILDQSKQQRVIPRHIEDEMKDSYIDYAMSVIVGRALPDVRDGLKPVHRRILYAMNDLSLTYDKPYKKSARLVGEVLGKYHPHGDTAVYDTMVRMAQDFSYRYPFVDGQGNFGSIDGDNPAAMRYTETRLSKIAGEMLKDIDSQTVDFISNFDESLEEPSILPARLPNLLLNGTTGIAVGMATNIPPHNLGEIVDATIKLINNPQATIEELLEIIQGPDFPTGGIIFGKESLKQIYLTGRGAILTRARTTIETTKQGRESIIVTEIPYQVNKAEMIKKIAELVKLKKLENISEIRDESDREGLRIVVEIKRDGDARVVLNQLYKHTRLQTSFGVIMLALVDNQPQILNVKQIMQYYIGHRRNIIVRRTKYELKKAEERAHILEGFKIALDNLDAVIATIRAAKSPAEAKKALVANFGLSEIQAQAILEMQLQRITALERNKIEEEYLNFIRLIEQLRSILASEKKVDEIIEKDLLEIKKLYDNGRRTQIITEMPQEINIEDLITEEEMVIAISHTRYIKRIPLSAYRAQHRGGTGVTGMGTRDEDFVEHVYVASTHEYILFFTTKGKVYWLKVHEIPEAGRIARGKALVNFFQLEPGEEITASVQVREFTPDSYLLMATKKGIIKKTQLMEYSRPRVGGIIAINLNEGDELIRVELTNGSSDVILSTKLGKAIRFHETDVRSVARGSIGVIGIRFADKGKEGEEDEEGKEKKEDEVVGMVVAKEGLTLLTVTANGYGKRTNITEYRNQARGGSGVIDIKTTEKNGEVVAIREVSDDSEVIIMTESGKMIRCRAKDISVIGRNTQGVRLIKLKNKDRVTAIAEVGGTEEL</sequence>
<dbReference type="InterPro" id="IPR006691">
    <property type="entry name" value="GyrA/parC_rep"/>
</dbReference>
<dbReference type="Gene3D" id="3.90.199.10">
    <property type="entry name" value="Topoisomerase II, domain 5"/>
    <property type="match status" value="1"/>
</dbReference>
<dbReference type="PANTHER" id="PTHR43493:SF5">
    <property type="entry name" value="DNA GYRASE SUBUNIT A, CHLOROPLASTIC_MITOCHONDRIAL"/>
    <property type="match status" value="1"/>
</dbReference>
<comment type="caution">
    <text evidence="12">The sequence shown here is derived from an EMBL/GenBank/DDBJ whole genome shotgun (WGS) entry which is preliminary data.</text>
</comment>
<dbReference type="InterPro" id="IPR050220">
    <property type="entry name" value="Type_II_DNA_Topoisomerases"/>
</dbReference>